<organism evidence="1 2">
    <name type="scientific">Aristolochia fimbriata</name>
    <name type="common">White veined hardy Dutchman's pipe vine</name>
    <dbReference type="NCBI Taxonomy" id="158543"/>
    <lineage>
        <taxon>Eukaryota</taxon>
        <taxon>Viridiplantae</taxon>
        <taxon>Streptophyta</taxon>
        <taxon>Embryophyta</taxon>
        <taxon>Tracheophyta</taxon>
        <taxon>Spermatophyta</taxon>
        <taxon>Magnoliopsida</taxon>
        <taxon>Magnoliidae</taxon>
        <taxon>Piperales</taxon>
        <taxon>Aristolochiaceae</taxon>
        <taxon>Aristolochia</taxon>
    </lineage>
</organism>
<comment type="caution">
    <text evidence="1">The sequence shown here is derived from an EMBL/GenBank/DDBJ whole genome shotgun (WGS) entry which is preliminary data.</text>
</comment>
<sequence>MERPRLPRRGGLPLLAVLRSRSLEEAVEPMMESSNRMPLFCHSADRYATQRPCSDIPTKSPINLNLERTRSSRFPNSSVVIDPEQVICLEGEGRLSAFSKHTYDSYCEVLDFSVLIT</sequence>
<keyword evidence="2" id="KW-1185">Reference proteome</keyword>
<dbReference type="EMBL" id="JAINDJ010000004">
    <property type="protein sequence ID" value="KAG9450230.1"/>
    <property type="molecule type" value="Genomic_DNA"/>
</dbReference>
<reference evidence="1 2" key="1">
    <citation type="submission" date="2021-07" db="EMBL/GenBank/DDBJ databases">
        <title>The Aristolochia fimbriata genome: insights into angiosperm evolution, floral development and chemical biosynthesis.</title>
        <authorList>
            <person name="Jiao Y."/>
        </authorList>
    </citation>
    <scope>NUCLEOTIDE SEQUENCE [LARGE SCALE GENOMIC DNA]</scope>
    <source>
        <strain evidence="1">IBCAS-2021</strain>
        <tissue evidence="1">Leaf</tissue>
    </source>
</reference>
<name>A0AAV7EN55_ARIFI</name>
<proteinExistence type="predicted"/>
<dbReference type="Proteomes" id="UP000825729">
    <property type="component" value="Unassembled WGS sequence"/>
</dbReference>
<gene>
    <name evidence="1" type="ORF">H6P81_010195</name>
</gene>
<protein>
    <submittedName>
        <fullName evidence="1">Uncharacterized protein</fullName>
    </submittedName>
</protein>
<dbReference type="AlphaFoldDB" id="A0AAV7EN55"/>
<evidence type="ECO:0000313" key="1">
    <source>
        <dbReference type="EMBL" id="KAG9450230.1"/>
    </source>
</evidence>
<accession>A0AAV7EN55</accession>
<evidence type="ECO:0000313" key="2">
    <source>
        <dbReference type="Proteomes" id="UP000825729"/>
    </source>
</evidence>